<feature type="signal peptide" evidence="1">
    <location>
        <begin position="1"/>
        <end position="23"/>
    </location>
</feature>
<dbReference type="AlphaFoldDB" id="A0A1E7Q3X5"/>
<sequence>MAKVLMTNILSILFVLISFTLSASENPCDVIDYPIKNSREIYHPSSFPLPAIYYNKNDVSVIVPVKLAIELTKEGLDEANDVLKITKNQILNSLESIKPGELINSDSLWSWPQNLPREKYQVATQTIVGYQAIYEKSLLRNLATVKIDEALINSSYFKYMNGRMLSDIDEHVQVHKVIIISNQKTIYERCWIDE</sequence>
<dbReference type="OrthoDB" id="6315201at2"/>
<accession>A0A1E7Q3X5</accession>
<evidence type="ECO:0000313" key="3">
    <source>
        <dbReference type="Proteomes" id="UP000242258"/>
    </source>
</evidence>
<feature type="chain" id="PRO_5009200417" evidence="1">
    <location>
        <begin position="24"/>
        <end position="194"/>
    </location>
</feature>
<proteinExistence type="predicted"/>
<keyword evidence="1" id="KW-0732">Signal</keyword>
<evidence type="ECO:0000313" key="2">
    <source>
        <dbReference type="EMBL" id="OEY68820.1"/>
    </source>
</evidence>
<name>A0A1E7Q3X5_9GAMM</name>
<comment type="caution">
    <text evidence="2">The sequence shown here is derived from an EMBL/GenBank/DDBJ whole genome shotgun (WGS) entry which is preliminary data.</text>
</comment>
<evidence type="ECO:0000256" key="1">
    <source>
        <dbReference type="SAM" id="SignalP"/>
    </source>
</evidence>
<gene>
    <name evidence="2" type="ORF">BI198_04015</name>
</gene>
<keyword evidence="3" id="KW-1185">Reference proteome</keyword>
<organism evidence="2 3">
    <name type="scientific">Rheinheimera salexigens</name>
    <dbReference type="NCBI Taxonomy" id="1628148"/>
    <lineage>
        <taxon>Bacteria</taxon>
        <taxon>Pseudomonadati</taxon>
        <taxon>Pseudomonadota</taxon>
        <taxon>Gammaproteobacteria</taxon>
        <taxon>Chromatiales</taxon>
        <taxon>Chromatiaceae</taxon>
        <taxon>Rheinheimera</taxon>
    </lineage>
</organism>
<dbReference type="Proteomes" id="UP000242258">
    <property type="component" value="Unassembled WGS sequence"/>
</dbReference>
<protein>
    <submittedName>
        <fullName evidence="2">Uncharacterized protein</fullName>
    </submittedName>
</protein>
<dbReference type="EMBL" id="MKEK01000001">
    <property type="protein sequence ID" value="OEY68820.1"/>
    <property type="molecule type" value="Genomic_DNA"/>
</dbReference>
<dbReference type="RefSeq" id="WP_070048386.1">
    <property type="nucleotide sequence ID" value="NZ_CBCSDO010000013.1"/>
</dbReference>
<reference evidence="3" key="1">
    <citation type="submission" date="2016-09" db="EMBL/GenBank/DDBJ databases">
        <authorList>
            <person name="Wan X."/>
            <person name="Hou S."/>
        </authorList>
    </citation>
    <scope>NUCLEOTIDE SEQUENCE [LARGE SCALE GENOMIC DNA]</scope>
    <source>
        <strain evidence="3">KH87</strain>
    </source>
</reference>